<feature type="transmembrane region" description="Helical" evidence="1">
    <location>
        <begin position="85"/>
        <end position="103"/>
    </location>
</feature>
<sequence length="321" mass="37744">MYTLIQILVKIIGFSFFLWGLWLLIGSPYLKKEIQSSFRNSQRKRRLRRFNELNNINDKKKESNQLYKHIELLLNSLSKKEKSPVNFFVLTLLIFLVTFIVLINVVSDVVISSIIALAFAMLPYMLLRFRLITFRLKTQMAFMNEFHNVLQNYQSTGKDIYYMVLNVSKDTEDKNLKYIYMKLLSSLQKDRGEKQFLEAITLFSYSINSTFSKRFAKLLIKGYMERVDISRTLVTMNHDIKRRQQDLDTEKTNKVETILMGYFPALLFPLMVFAAYKVAGVRDFWYYFQQKTVLTVFIIALICSVISVLTAYVTSKPRADV</sequence>
<feature type="transmembrane region" description="Helical" evidence="1">
    <location>
        <begin position="259"/>
        <end position="280"/>
    </location>
</feature>
<keyword evidence="2" id="KW-0614">Plasmid</keyword>
<keyword evidence="1" id="KW-0812">Transmembrane</keyword>
<reference evidence="2" key="1">
    <citation type="journal article" date="2015" name="Toxicon">
        <title>Production level of tetrodotoxin in Aeromonas is associated with the copy number of a plasmid.</title>
        <authorList>
            <person name="Liu J."/>
            <person name="Wei F."/>
            <person name="Lu Y."/>
            <person name="Ma T."/>
            <person name="Zhao J."/>
            <person name="Gong X."/>
            <person name="Bao B."/>
        </authorList>
    </citation>
    <scope>NUCLEOTIDE SEQUENCE</scope>
    <source>
        <strain evidence="2">Ne-1</strain>
        <plasmid evidence="2">pNe-1</plasmid>
    </source>
</reference>
<evidence type="ECO:0000256" key="1">
    <source>
        <dbReference type="SAM" id="Phobius"/>
    </source>
</evidence>
<dbReference type="EMBL" id="KP738729">
    <property type="protein sequence ID" value="AKO69657.1"/>
    <property type="molecule type" value="Genomic_DNA"/>
</dbReference>
<proteinExistence type="predicted"/>
<organism evidence="2">
    <name type="scientific">Aeromonas sp. Ne-1</name>
    <dbReference type="NCBI Taxonomy" id="1675689"/>
    <lineage>
        <taxon>Bacteria</taxon>
        <taxon>Pseudomonadati</taxon>
        <taxon>Pseudomonadota</taxon>
        <taxon>Gammaproteobacteria</taxon>
        <taxon>Aeromonadales</taxon>
        <taxon>Aeromonadaceae</taxon>
        <taxon>Aeromonas</taxon>
    </lineage>
</organism>
<protein>
    <recommendedName>
        <fullName evidence="3">Flp pilus assembly protein TadB</fullName>
    </recommendedName>
</protein>
<dbReference type="AlphaFoldDB" id="A0A0H4JD04"/>
<accession>A0A0H4JD04</accession>
<feature type="transmembrane region" description="Helical" evidence="1">
    <location>
        <begin position="6"/>
        <end position="30"/>
    </location>
</feature>
<dbReference type="RefSeq" id="WP_173026345.1">
    <property type="nucleotide sequence ID" value="NZ_KP738729.1"/>
</dbReference>
<evidence type="ECO:0000313" key="2">
    <source>
        <dbReference type="EMBL" id="AKO69657.1"/>
    </source>
</evidence>
<keyword evidence="1" id="KW-1133">Transmembrane helix</keyword>
<feature type="transmembrane region" description="Helical" evidence="1">
    <location>
        <begin position="109"/>
        <end position="127"/>
    </location>
</feature>
<feature type="transmembrane region" description="Helical" evidence="1">
    <location>
        <begin position="292"/>
        <end position="313"/>
    </location>
</feature>
<evidence type="ECO:0008006" key="3">
    <source>
        <dbReference type="Google" id="ProtNLM"/>
    </source>
</evidence>
<geneLocation type="plasmid" evidence="2">
    <name>pNe-1</name>
</geneLocation>
<name>A0A0H4JD04_9GAMM</name>
<keyword evidence="1" id="KW-0472">Membrane</keyword>